<gene>
    <name evidence="1" type="ORF">DAPPUDRAFT_306305</name>
</gene>
<proteinExistence type="predicted"/>
<name>E9GWM3_DAPPU</name>
<dbReference type="Proteomes" id="UP000000305">
    <property type="component" value="Unassembled WGS sequence"/>
</dbReference>
<dbReference type="InParanoid" id="E9GWM3"/>
<reference evidence="1 2" key="1">
    <citation type="journal article" date="2011" name="Science">
        <title>The ecoresponsive genome of Daphnia pulex.</title>
        <authorList>
            <person name="Colbourne J.K."/>
            <person name="Pfrender M.E."/>
            <person name="Gilbert D."/>
            <person name="Thomas W.K."/>
            <person name="Tucker A."/>
            <person name="Oakley T.H."/>
            <person name="Tokishita S."/>
            <person name="Aerts A."/>
            <person name="Arnold G.J."/>
            <person name="Basu M.K."/>
            <person name="Bauer D.J."/>
            <person name="Caceres C.E."/>
            <person name="Carmel L."/>
            <person name="Casola C."/>
            <person name="Choi J.H."/>
            <person name="Detter J.C."/>
            <person name="Dong Q."/>
            <person name="Dusheyko S."/>
            <person name="Eads B.D."/>
            <person name="Frohlich T."/>
            <person name="Geiler-Samerotte K.A."/>
            <person name="Gerlach D."/>
            <person name="Hatcher P."/>
            <person name="Jogdeo S."/>
            <person name="Krijgsveld J."/>
            <person name="Kriventseva E.V."/>
            <person name="Kultz D."/>
            <person name="Laforsch C."/>
            <person name="Lindquist E."/>
            <person name="Lopez J."/>
            <person name="Manak J.R."/>
            <person name="Muller J."/>
            <person name="Pangilinan J."/>
            <person name="Patwardhan R.P."/>
            <person name="Pitluck S."/>
            <person name="Pritham E.J."/>
            <person name="Rechtsteiner A."/>
            <person name="Rho M."/>
            <person name="Rogozin I.B."/>
            <person name="Sakarya O."/>
            <person name="Salamov A."/>
            <person name="Schaack S."/>
            <person name="Shapiro H."/>
            <person name="Shiga Y."/>
            <person name="Skalitzky C."/>
            <person name="Smith Z."/>
            <person name="Souvorov A."/>
            <person name="Sung W."/>
            <person name="Tang Z."/>
            <person name="Tsuchiya D."/>
            <person name="Tu H."/>
            <person name="Vos H."/>
            <person name="Wang M."/>
            <person name="Wolf Y.I."/>
            <person name="Yamagata H."/>
            <person name="Yamada T."/>
            <person name="Ye Y."/>
            <person name="Shaw J.R."/>
            <person name="Andrews J."/>
            <person name="Crease T.J."/>
            <person name="Tang H."/>
            <person name="Lucas S.M."/>
            <person name="Robertson H.M."/>
            <person name="Bork P."/>
            <person name="Koonin E.V."/>
            <person name="Zdobnov E.M."/>
            <person name="Grigoriev I.V."/>
            <person name="Lynch M."/>
            <person name="Boore J.L."/>
        </authorList>
    </citation>
    <scope>NUCLEOTIDE SEQUENCE [LARGE SCALE GENOMIC DNA]</scope>
</reference>
<evidence type="ECO:0000313" key="1">
    <source>
        <dbReference type="EMBL" id="EFX76158.1"/>
    </source>
</evidence>
<evidence type="ECO:0000313" key="2">
    <source>
        <dbReference type="Proteomes" id="UP000000305"/>
    </source>
</evidence>
<dbReference type="EMBL" id="GL732570">
    <property type="protein sequence ID" value="EFX76158.1"/>
    <property type="molecule type" value="Genomic_DNA"/>
</dbReference>
<keyword evidence="2" id="KW-1185">Reference proteome</keyword>
<sequence length="84" mass="8679">MTTEYDLKKSSPTLAKAGRNGSIRGLGSGANICGAGLARCILHSLAKGSQGLFSLCYGSLSSFFTDTAIRVTNTAACNSKTWDG</sequence>
<dbReference type="HOGENOM" id="CLU_2529740_0_0_1"/>
<organism evidence="1 2">
    <name type="scientific">Daphnia pulex</name>
    <name type="common">Water flea</name>
    <dbReference type="NCBI Taxonomy" id="6669"/>
    <lineage>
        <taxon>Eukaryota</taxon>
        <taxon>Metazoa</taxon>
        <taxon>Ecdysozoa</taxon>
        <taxon>Arthropoda</taxon>
        <taxon>Crustacea</taxon>
        <taxon>Branchiopoda</taxon>
        <taxon>Diplostraca</taxon>
        <taxon>Cladocera</taxon>
        <taxon>Anomopoda</taxon>
        <taxon>Daphniidae</taxon>
        <taxon>Daphnia</taxon>
    </lineage>
</organism>
<protein>
    <submittedName>
        <fullName evidence="1">Uncharacterized protein</fullName>
    </submittedName>
</protein>
<accession>E9GWM3</accession>
<dbReference type="KEGG" id="dpx:DAPPUDRAFT_306305"/>
<dbReference type="AlphaFoldDB" id="E9GWM3"/>